<dbReference type="SUPFAM" id="SSF56601">
    <property type="entry name" value="beta-lactamase/transpeptidase-like"/>
    <property type="match status" value="1"/>
</dbReference>
<feature type="domain" description="Beta-lactamase-related" evidence="2">
    <location>
        <begin position="7"/>
        <end position="314"/>
    </location>
</feature>
<evidence type="ECO:0000313" key="4">
    <source>
        <dbReference type="Proteomes" id="UP000004846"/>
    </source>
</evidence>
<evidence type="ECO:0000256" key="1">
    <source>
        <dbReference type="ARBA" id="ARBA00022801"/>
    </source>
</evidence>
<proteinExistence type="predicted"/>
<dbReference type="Proteomes" id="UP000004846">
    <property type="component" value="Unassembled WGS sequence"/>
</dbReference>
<dbReference type="Pfam" id="PF00144">
    <property type="entry name" value="Beta-lactamase"/>
    <property type="match status" value="1"/>
</dbReference>
<gene>
    <name evidence="3" type="ORF">HMPREF9498_00712</name>
</gene>
<dbReference type="HOGENOM" id="CLU_020027_1_0_9"/>
<dbReference type="EMBL" id="AEBR01000021">
    <property type="protein sequence ID" value="EFM83610.1"/>
    <property type="molecule type" value="Genomic_DNA"/>
</dbReference>
<dbReference type="PANTHER" id="PTHR43283:SF11">
    <property type="entry name" value="BETA-LACTAMASE-RELATED DOMAIN-CONTAINING PROTEIN"/>
    <property type="match status" value="1"/>
</dbReference>
<dbReference type="InterPro" id="IPR050789">
    <property type="entry name" value="Diverse_Enzym_Activities"/>
</dbReference>
<dbReference type="GO" id="GO:0016787">
    <property type="term" value="F:hydrolase activity"/>
    <property type="evidence" value="ECO:0007669"/>
    <property type="project" value="UniProtKB-KW"/>
</dbReference>
<comment type="caution">
    <text evidence="3">The sequence shown here is derived from an EMBL/GenBank/DDBJ whole genome shotgun (WGS) entry which is preliminary data.</text>
</comment>
<dbReference type="AlphaFoldDB" id="A0A125W8F3"/>
<evidence type="ECO:0000259" key="2">
    <source>
        <dbReference type="Pfam" id="PF00144"/>
    </source>
</evidence>
<accession>A0A125W8F3</accession>
<dbReference type="InterPro" id="IPR001466">
    <property type="entry name" value="Beta-lactam-related"/>
</dbReference>
<organism evidence="3 4">
    <name type="scientific">Enterococcus faecalis TX4248</name>
    <dbReference type="NCBI Taxonomy" id="749495"/>
    <lineage>
        <taxon>Bacteria</taxon>
        <taxon>Bacillati</taxon>
        <taxon>Bacillota</taxon>
        <taxon>Bacilli</taxon>
        <taxon>Lactobacillales</taxon>
        <taxon>Enterococcaceae</taxon>
        <taxon>Enterococcus</taxon>
    </lineage>
</organism>
<dbReference type="RefSeq" id="WP_002361199.1">
    <property type="nucleotide sequence ID" value="NZ_GL454427.1"/>
</dbReference>
<name>A0A125W8F3_ENTFL</name>
<sequence>MNQIAIQETIQRLINQQVVPGVAWGTITEDSLSEQYTGFLGNTGPFARQKVSSASLYDLASLTKVIGTTNRMLQLIDTNQLTFSTTVGEILPDYQGLSCSIGELLLHQSGLPADVVDKKNVTKKSLQEIILSHSLSERGKTTYSDLGYYLLGEIIQVLDRCSLEESFQTYLFQPMNLQHTSFTVSDFAQAVPTEITKQRGVIQGVVHDSKAYQLKAPIGSAGLFATLPDLLTFVQCFMNNRYPSGKPLFSEKMFDALWSMNQGGRTFGWELKKTQAGAGYLYHTGFTGTAIGMKKETKEALILLTNRIHPTREERGFLKARTKIYQQYF</sequence>
<dbReference type="PANTHER" id="PTHR43283">
    <property type="entry name" value="BETA-LACTAMASE-RELATED"/>
    <property type="match status" value="1"/>
</dbReference>
<protein>
    <submittedName>
        <fullName evidence="3">Beta-lactamase</fullName>
    </submittedName>
</protein>
<reference evidence="3 4" key="1">
    <citation type="submission" date="2010-07" db="EMBL/GenBank/DDBJ databases">
        <authorList>
            <person name="Sid Ahmed O."/>
        </authorList>
    </citation>
    <scope>NUCLEOTIDE SEQUENCE [LARGE SCALE GENOMIC DNA]</scope>
    <source>
        <strain evidence="3 4">TX4248</strain>
    </source>
</reference>
<keyword evidence="1" id="KW-0378">Hydrolase</keyword>
<dbReference type="InterPro" id="IPR012338">
    <property type="entry name" value="Beta-lactam/transpept-like"/>
</dbReference>
<evidence type="ECO:0000313" key="3">
    <source>
        <dbReference type="EMBL" id="EFM83610.1"/>
    </source>
</evidence>
<dbReference type="Gene3D" id="3.40.710.10">
    <property type="entry name" value="DD-peptidase/beta-lactamase superfamily"/>
    <property type="match status" value="1"/>
</dbReference>